<name>A0A7W5AA53_9ACTN</name>
<dbReference type="PANTHER" id="PTHR43046:SF16">
    <property type="entry name" value="ADP-RIBOSE PYROPHOSPHATASE YJHB-RELATED"/>
    <property type="match status" value="1"/>
</dbReference>
<dbReference type="Pfam" id="PF00293">
    <property type="entry name" value="NUDIX"/>
    <property type="match status" value="1"/>
</dbReference>
<dbReference type="Gene3D" id="3.90.79.10">
    <property type="entry name" value="Nucleoside Triphosphate Pyrophosphohydrolase"/>
    <property type="match status" value="1"/>
</dbReference>
<evidence type="ECO:0000256" key="4">
    <source>
        <dbReference type="RuleBase" id="RU003476"/>
    </source>
</evidence>
<proteinExistence type="inferred from homology"/>
<evidence type="ECO:0000313" key="6">
    <source>
        <dbReference type="EMBL" id="MBB3092179.1"/>
    </source>
</evidence>
<evidence type="ECO:0000256" key="2">
    <source>
        <dbReference type="ARBA" id="ARBA00005582"/>
    </source>
</evidence>
<comment type="cofactor">
    <cofactor evidence="1">
        <name>Mg(2+)</name>
        <dbReference type="ChEBI" id="CHEBI:18420"/>
    </cofactor>
</comment>
<sequence>MNTRIEHWRNPDAPKPNSLVPASNILVVNDAGEILLQRRRDTGQWALPGGKQEFGETPSACAIREGEEETGVRAEITGLLGVYSDPAHLIEYLSDGEVRQEYEVTFIGRPVAGEPTVNDEASDVRWVAEAALDQYDIHPTMRRQIDDYLNQRYPVAD</sequence>
<evidence type="ECO:0000256" key="3">
    <source>
        <dbReference type="ARBA" id="ARBA00022801"/>
    </source>
</evidence>
<dbReference type="InterPro" id="IPR015797">
    <property type="entry name" value="NUDIX_hydrolase-like_dom_sf"/>
</dbReference>
<comment type="caution">
    <text evidence="6">The sequence shown here is derived from an EMBL/GenBank/DDBJ whole genome shotgun (WGS) entry which is preliminary data.</text>
</comment>
<evidence type="ECO:0000313" key="7">
    <source>
        <dbReference type="Proteomes" id="UP000577707"/>
    </source>
</evidence>
<evidence type="ECO:0000256" key="1">
    <source>
        <dbReference type="ARBA" id="ARBA00001946"/>
    </source>
</evidence>
<dbReference type="PANTHER" id="PTHR43046">
    <property type="entry name" value="GDP-MANNOSE MANNOSYL HYDROLASE"/>
    <property type="match status" value="1"/>
</dbReference>
<organism evidence="6 7">
    <name type="scientific">Nocardioides albus</name>
    <dbReference type="NCBI Taxonomy" id="1841"/>
    <lineage>
        <taxon>Bacteria</taxon>
        <taxon>Bacillati</taxon>
        <taxon>Actinomycetota</taxon>
        <taxon>Actinomycetes</taxon>
        <taxon>Propionibacteriales</taxon>
        <taxon>Nocardioidaceae</taxon>
        <taxon>Nocardioides</taxon>
    </lineage>
</organism>
<dbReference type="PRINTS" id="PR00502">
    <property type="entry name" value="NUDIXFAMILY"/>
</dbReference>
<evidence type="ECO:0000259" key="5">
    <source>
        <dbReference type="PROSITE" id="PS51462"/>
    </source>
</evidence>
<keyword evidence="3 4" id="KW-0378">Hydrolase</keyword>
<dbReference type="InterPro" id="IPR000086">
    <property type="entry name" value="NUDIX_hydrolase_dom"/>
</dbReference>
<dbReference type="GO" id="GO:0016787">
    <property type="term" value="F:hydrolase activity"/>
    <property type="evidence" value="ECO:0007669"/>
    <property type="project" value="UniProtKB-KW"/>
</dbReference>
<accession>A0A7W5AA53</accession>
<dbReference type="InterPro" id="IPR020476">
    <property type="entry name" value="Nudix_hydrolase"/>
</dbReference>
<feature type="domain" description="Nudix hydrolase" evidence="5">
    <location>
        <begin position="18"/>
        <end position="153"/>
    </location>
</feature>
<dbReference type="InterPro" id="IPR020084">
    <property type="entry name" value="NUDIX_hydrolase_CS"/>
</dbReference>
<gene>
    <name evidence="6" type="ORF">FHS12_005156</name>
</gene>
<dbReference type="PROSITE" id="PS51462">
    <property type="entry name" value="NUDIX"/>
    <property type="match status" value="1"/>
</dbReference>
<dbReference type="EMBL" id="JACHXG010000017">
    <property type="protein sequence ID" value="MBB3092179.1"/>
    <property type="molecule type" value="Genomic_DNA"/>
</dbReference>
<protein>
    <submittedName>
        <fullName evidence="6">8-oxo-dGTP pyrophosphatase MutT (NUDIX family)</fullName>
    </submittedName>
</protein>
<keyword evidence="7" id="KW-1185">Reference proteome</keyword>
<dbReference type="CDD" id="cd04673">
    <property type="entry name" value="NUDIX_ADPRase"/>
    <property type="match status" value="1"/>
</dbReference>
<dbReference type="SUPFAM" id="SSF55811">
    <property type="entry name" value="Nudix"/>
    <property type="match status" value="1"/>
</dbReference>
<dbReference type="PROSITE" id="PS00893">
    <property type="entry name" value="NUDIX_BOX"/>
    <property type="match status" value="1"/>
</dbReference>
<reference evidence="6 7" key="1">
    <citation type="submission" date="2020-08" db="EMBL/GenBank/DDBJ databases">
        <title>Genomic Encyclopedia of Type Strains, Phase III (KMG-III): the genomes of soil and plant-associated and newly described type strains.</title>
        <authorList>
            <person name="Whitman W."/>
        </authorList>
    </citation>
    <scope>NUCLEOTIDE SEQUENCE [LARGE SCALE GENOMIC DNA]</scope>
    <source>
        <strain evidence="6 7">CECT 3302</strain>
    </source>
</reference>
<dbReference type="RefSeq" id="WP_183551768.1">
    <property type="nucleotide sequence ID" value="NZ_BMQT01000017.1"/>
</dbReference>
<comment type="similarity">
    <text evidence="2 4">Belongs to the Nudix hydrolase family.</text>
</comment>
<dbReference type="Proteomes" id="UP000577707">
    <property type="component" value="Unassembled WGS sequence"/>
</dbReference>
<dbReference type="AlphaFoldDB" id="A0A7W5AA53"/>